<evidence type="ECO:0000313" key="2">
    <source>
        <dbReference type="Proteomes" id="UP000030512"/>
    </source>
</evidence>
<dbReference type="InterPro" id="IPR045384">
    <property type="entry name" value="DUF6527"/>
</dbReference>
<dbReference type="OrthoDB" id="3788717at2"/>
<proteinExistence type="predicted"/>
<protein>
    <submittedName>
        <fullName evidence="1">Uncharacterized protein</fullName>
    </submittedName>
</protein>
<dbReference type="STRING" id="1538553.JT25_022100"/>
<organism evidence="1 2">
    <name type="scientific">Methylomonas denitrificans</name>
    <dbReference type="NCBI Taxonomy" id="1538553"/>
    <lineage>
        <taxon>Bacteria</taxon>
        <taxon>Pseudomonadati</taxon>
        <taxon>Pseudomonadota</taxon>
        <taxon>Gammaproteobacteria</taxon>
        <taxon>Methylococcales</taxon>
        <taxon>Methylococcaceae</taxon>
        <taxon>Methylomonas</taxon>
    </lineage>
</organism>
<dbReference type="Proteomes" id="UP000030512">
    <property type="component" value="Chromosome"/>
</dbReference>
<reference evidence="1 2" key="1">
    <citation type="journal article" date="2015" name="Environ. Microbiol.">
        <title>Methane oxidation coupled to nitrate reduction under hypoxia by the Gammaproteobacterium Methylomonas denitrificans, sp. nov. type strain FJG1.</title>
        <authorList>
            <person name="Kits K.D."/>
            <person name="Klotz M.G."/>
            <person name="Stein L.Y."/>
        </authorList>
    </citation>
    <scope>NUCLEOTIDE SEQUENCE [LARGE SCALE GENOMIC DNA]</scope>
    <source>
        <strain evidence="1 2">FJG1</strain>
    </source>
</reference>
<name>A0A140E6W7_9GAMM</name>
<dbReference type="Pfam" id="PF20137">
    <property type="entry name" value="BubE"/>
    <property type="match status" value="1"/>
</dbReference>
<evidence type="ECO:0000313" key="1">
    <source>
        <dbReference type="EMBL" id="AMK79141.1"/>
    </source>
</evidence>
<dbReference type="KEGG" id="mdn:JT25_022100"/>
<keyword evidence="2" id="KW-1185">Reference proteome</keyword>
<dbReference type="EMBL" id="CP014476">
    <property type="protein sequence ID" value="AMK79141.1"/>
    <property type="molecule type" value="Genomic_DNA"/>
</dbReference>
<dbReference type="AlphaFoldDB" id="A0A140E6W7"/>
<gene>
    <name evidence="1" type="ORF">JT25_022100</name>
</gene>
<accession>A0A140E6W7</accession>
<dbReference type="RefSeq" id="WP_036272457.1">
    <property type="nucleotide sequence ID" value="NZ_CP014476.1"/>
</dbReference>
<sequence>MKKRAIRIRDRGAVSHRRDADILMEQPGDFVLVNRGVLRSFVMRCPDGCGETLTINLDARTDKAWRFYRKRNQISVFPSVWRDTGCCSHFIIWNHVIVWCDKYWDDSDVIVEDEIELRRKVLSVCTKDWLHYTQIAEKLDEVPWDINWACSQLVRRANALVEGKDKLRGFFKLP</sequence>